<comment type="similarity">
    <text evidence="2 10">Belongs to the complex I 75 kDa subunit family.</text>
</comment>
<evidence type="ECO:0000313" key="15">
    <source>
        <dbReference type="Proteomes" id="UP000502260"/>
    </source>
</evidence>
<dbReference type="FunFam" id="3.30.200.210:FF:000002">
    <property type="entry name" value="NADH-ubiquinone oxidoreductase 75 kDa subunit"/>
    <property type="match status" value="1"/>
</dbReference>
<comment type="catalytic activity">
    <reaction evidence="9 10">
        <text>a quinone + NADH + 5 H(+)(in) = a quinol + NAD(+) + 4 H(+)(out)</text>
        <dbReference type="Rhea" id="RHEA:57888"/>
        <dbReference type="ChEBI" id="CHEBI:15378"/>
        <dbReference type="ChEBI" id="CHEBI:24646"/>
        <dbReference type="ChEBI" id="CHEBI:57540"/>
        <dbReference type="ChEBI" id="CHEBI:57945"/>
        <dbReference type="ChEBI" id="CHEBI:132124"/>
    </reaction>
</comment>
<dbReference type="Pfam" id="PF22151">
    <property type="entry name" value="Fer4_NDSU1"/>
    <property type="match status" value="1"/>
</dbReference>
<reference evidence="15" key="1">
    <citation type="submission" date="2020-03" db="EMBL/GenBank/DDBJ databases">
        <title>Complete genome sequence of sulfur-oxidizing bacterium skT11.</title>
        <authorList>
            <person name="Kanda M."/>
            <person name="Kojima H."/>
            <person name="Fukui M."/>
        </authorList>
    </citation>
    <scope>NUCLEOTIDE SEQUENCE [LARGE SCALE GENOMIC DNA]</scope>
    <source>
        <strain evidence="15">skT11</strain>
    </source>
</reference>
<dbReference type="PROSITE" id="PS00642">
    <property type="entry name" value="COMPLEX1_75K_2"/>
    <property type="match status" value="1"/>
</dbReference>
<feature type="domain" description="2Fe-2S ferredoxin-type" evidence="11">
    <location>
        <begin position="1"/>
        <end position="78"/>
    </location>
</feature>
<evidence type="ECO:0000256" key="9">
    <source>
        <dbReference type="ARBA" id="ARBA00047712"/>
    </source>
</evidence>
<dbReference type="EC" id="7.1.1.-" evidence="10"/>
<dbReference type="CDD" id="cd00207">
    <property type="entry name" value="fer2"/>
    <property type="match status" value="1"/>
</dbReference>
<dbReference type="Pfam" id="PF10588">
    <property type="entry name" value="NADH-G_4Fe-4S_3"/>
    <property type="match status" value="1"/>
</dbReference>
<dbReference type="SUPFAM" id="SSF54292">
    <property type="entry name" value="2Fe-2S ferredoxin-like"/>
    <property type="match status" value="1"/>
</dbReference>
<dbReference type="GO" id="GO:0042773">
    <property type="term" value="P:ATP synthesis coupled electron transport"/>
    <property type="evidence" value="ECO:0007669"/>
    <property type="project" value="InterPro"/>
</dbReference>
<dbReference type="EMBL" id="AP022853">
    <property type="protein sequence ID" value="BCB25787.1"/>
    <property type="molecule type" value="Genomic_DNA"/>
</dbReference>
<dbReference type="KEGG" id="slac:SKTS_06730"/>
<keyword evidence="10" id="KW-0874">Quinone</keyword>
<evidence type="ECO:0000256" key="2">
    <source>
        <dbReference type="ARBA" id="ARBA00005404"/>
    </source>
</evidence>
<dbReference type="Pfam" id="PF13510">
    <property type="entry name" value="Fer2_4"/>
    <property type="match status" value="1"/>
</dbReference>
<dbReference type="GO" id="GO:0016651">
    <property type="term" value="F:oxidoreductase activity, acting on NAD(P)H"/>
    <property type="evidence" value="ECO:0007669"/>
    <property type="project" value="InterPro"/>
</dbReference>
<dbReference type="InterPro" id="IPR006963">
    <property type="entry name" value="Mopterin_OxRdtase_4Fe-4S_dom"/>
</dbReference>
<dbReference type="FunFam" id="3.10.20.740:FF:000001">
    <property type="entry name" value="NADH-quinone oxidoreductase subunit G"/>
    <property type="match status" value="1"/>
</dbReference>
<evidence type="ECO:0000256" key="10">
    <source>
        <dbReference type="RuleBase" id="RU003525"/>
    </source>
</evidence>
<dbReference type="Gene3D" id="3.40.50.740">
    <property type="match status" value="2"/>
</dbReference>
<dbReference type="NCBIfam" id="TIGR01973">
    <property type="entry name" value="NuoG"/>
    <property type="match status" value="1"/>
</dbReference>
<evidence type="ECO:0000256" key="4">
    <source>
        <dbReference type="ARBA" id="ARBA00022723"/>
    </source>
</evidence>
<comment type="function">
    <text evidence="10">NDH-1 shuttles electrons from NADH, via FMN and iron-sulfur (Fe-S) centers, to quinones in the respiratory chain. Couples the redox reaction to proton translocation (for every two electrons transferred, four hydrogen ions are translocated across the cytoplasmic membrane), and thus conserves the redox energy in a proton gradient.</text>
</comment>
<sequence>MAHIEIDGRQVEVKDGSTVMDAARQAGIYIPHFCYHKKLSIAANCRMCLVQVEKAPKPLPACATPVTDGMKVFTRSESAIRAQKGVMEFLLINHPLDCPICDQGGECQLQDLAVGYGEVASRYQEEKRVVSNKELGPLISTDMTRCIHCTRCVRFGQEIAGIMELGQAGRGEHSEIMPFVERTVNSELSGNMIDLCPVGALTSKPFRYSARSWELTRRASVSPHDSLGANLAVQVKGNRVYRVVPRENEAVNECWLSDKDRFSYEGLNSAQRLTQPMMKRHGEWQECSWQTALEYVANGLKRIRDDHGAAQIGALATPHSTLEELYLLQKFMRGIGSGNVDHRTRQSDFRLDGALQGAPWLGQSIAVLAEVKSALVIGSTLRKDHPLLAQRLRQAVKAGAELNLVNPVDDDLLTKVANKLIVAPNDLVNALSQVLKALAELKQTAVPQALAGVSVSSAATAMAASLSAAPTATVLLGNLAQHHPRYSELHGLAQEIARLSGATLGVLGEAANSVGACLAGAVPYAGPLGKDVSAGMNAAEMLATPRLAYVLLNTEIELDSHDPQQAMQAMEHAELVVALSAYRHQALNYADVLLPIAPFTETSGTFINTEGRAQSFNAVVKPQGDARPAWKVMRVLGNMFNLNGFDYNSSEDVRAEILAAGATSLHEACNNQLQSVVLGDAAVAVASGVQRIAEVPIYQADAVVRRADSLQCSHDGAAPDAVMNGALLRQLQVEDGAMVVVHQGGGSAVMRARRDDTLPLGCARVAVGHPLTAALGSMFGEIVVEKA</sequence>
<evidence type="ECO:0000256" key="6">
    <source>
        <dbReference type="ARBA" id="ARBA00023004"/>
    </source>
</evidence>
<dbReference type="PANTHER" id="PTHR43105">
    <property type="entry name" value="RESPIRATORY NITRATE REDUCTASE"/>
    <property type="match status" value="1"/>
</dbReference>
<dbReference type="PANTHER" id="PTHR43105:SF13">
    <property type="entry name" value="NADH-UBIQUINONE OXIDOREDUCTASE 75 KDA SUBUNIT, MITOCHONDRIAL"/>
    <property type="match status" value="1"/>
</dbReference>
<dbReference type="SUPFAM" id="SSF54862">
    <property type="entry name" value="4Fe-4S ferredoxins"/>
    <property type="match status" value="1"/>
</dbReference>
<dbReference type="InterPro" id="IPR006656">
    <property type="entry name" value="Mopterin_OxRdtase"/>
</dbReference>
<dbReference type="InterPro" id="IPR036010">
    <property type="entry name" value="2Fe-2S_ferredoxin-like_sf"/>
</dbReference>
<keyword evidence="7 10" id="KW-0411">Iron-sulfur</keyword>
<dbReference type="Gene3D" id="3.30.70.20">
    <property type="match status" value="1"/>
</dbReference>
<dbReference type="InterPro" id="IPR019574">
    <property type="entry name" value="NADH_UbQ_OxRdtase_Gsu_4Fe4S-bd"/>
</dbReference>
<evidence type="ECO:0000256" key="8">
    <source>
        <dbReference type="ARBA" id="ARBA00023027"/>
    </source>
</evidence>
<dbReference type="GO" id="GO:0051539">
    <property type="term" value="F:4 iron, 4 sulfur cluster binding"/>
    <property type="evidence" value="ECO:0007669"/>
    <property type="project" value="UniProtKB-KW"/>
</dbReference>
<dbReference type="PROSITE" id="PS51085">
    <property type="entry name" value="2FE2S_FER_2"/>
    <property type="match status" value="1"/>
</dbReference>
<evidence type="ECO:0000259" key="13">
    <source>
        <dbReference type="PROSITE" id="PS51839"/>
    </source>
</evidence>
<dbReference type="AlphaFoldDB" id="A0A6F8V9J3"/>
<dbReference type="InterPro" id="IPR001041">
    <property type="entry name" value="2Fe-2S_ferredoxin-type"/>
</dbReference>
<dbReference type="InterPro" id="IPR050123">
    <property type="entry name" value="Prok_molybdopt-oxidoreductase"/>
</dbReference>
<dbReference type="GO" id="GO:0051537">
    <property type="term" value="F:2 iron, 2 sulfur cluster binding"/>
    <property type="evidence" value="ECO:0007669"/>
    <property type="project" value="UniProtKB-UniRule"/>
</dbReference>
<dbReference type="PROSITE" id="PS00643">
    <property type="entry name" value="COMPLEX1_75K_3"/>
    <property type="match status" value="1"/>
</dbReference>
<dbReference type="InterPro" id="IPR000283">
    <property type="entry name" value="NADH_UbQ_OxRdtase_75kDa_su_CS"/>
</dbReference>
<dbReference type="RefSeq" id="WP_173060376.1">
    <property type="nucleotide sequence ID" value="NZ_AP022853.1"/>
</dbReference>
<feature type="domain" description="4Fe-4S His(Cys)3-ligated-type" evidence="13">
    <location>
        <begin position="78"/>
        <end position="117"/>
    </location>
</feature>
<evidence type="ECO:0000259" key="12">
    <source>
        <dbReference type="PROSITE" id="PS51669"/>
    </source>
</evidence>
<dbReference type="SMART" id="SM00929">
    <property type="entry name" value="NADH-G_4Fe-4S_3"/>
    <property type="match status" value="1"/>
</dbReference>
<evidence type="ECO:0000313" key="14">
    <source>
        <dbReference type="EMBL" id="BCB25787.1"/>
    </source>
</evidence>
<dbReference type="PROSITE" id="PS51839">
    <property type="entry name" value="4FE4S_HC3"/>
    <property type="match status" value="1"/>
</dbReference>
<dbReference type="SUPFAM" id="SSF53706">
    <property type="entry name" value="Formate dehydrogenase/DMSO reductase, domains 1-3"/>
    <property type="match status" value="1"/>
</dbReference>
<dbReference type="InterPro" id="IPR054351">
    <property type="entry name" value="NADH_UbQ_OxRdtase_ferredoxin"/>
</dbReference>
<keyword evidence="10" id="KW-0001">2Fe-2S</keyword>
<dbReference type="Gene3D" id="3.40.228.10">
    <property type="entry name" value="Dimethylsulfoxide Reductase, domain 2"/>
    <property type="match status" value="1"/>
</dbReference>
<keyword evidence="5 10" id="KW-1278">Translocase</keyword>
<dbReference type="CDD" id="cd02772">
    <property type="entry name" value="MopB_NDH-1_NuoG2"/>
    <property type="match status" value="1"/>
</dbReference>
<dbReference type="PROSITE" id="PS00641">
    <property type="entry name" value="COMPLEX1_75K_1"/>
    <property type="match status" value="1"/>
</dbReference>
<dbReference type="GO" id="GO:0048038">
    <property type="term" value="F:quinone binding"/>
    <property type="evidence" value="ECO:0007669"/>
    <property type="project" value="UniProtKB-UniRule"/>
</dbReference>
<organism evidence="14 15">
    <name type="scientific">Sulfurimicrobium lacus</name>
    <dbReference type="NCBI Taxonomy" id="2715678"/>
    <lineage>
        <taxon>Bacteria</taxon>
        <taxon>Pseudomonadati</taxon>
        <taxon>Pseudomonadota</taxon>
        <taxon>Betaproteobacteria</taxon>
        <taxon>Nitrosomonadales</taxon>
        <taxon>Sulfuricellaceae</taxon>
        <taxon>Sulfurimicrobium</taxon>
    </lineage>
</organism>
<dbReference type="GO" id="GO:0008137">
    <property type="term" value="F:NADH dehydrogenase (ubiquinone) activity"/>
    <property type="evidence" value="ECO:0007669"/>
    <property type="project" value="UniProtKB-UniRule"/>
</dbReference>
<evidence type="ECO:0000256" key="1">
    <source>
        <dbReference type="ARBA" id="ARBA00001966"/>
    </source>
</evidence>
<gene>
    <name evidence="14" type="primary">nuoG</name>
    <name evidence="14" type="ORF">SKTS_06730</name>
</gene>
<comment type="cofactor">
    <cofactor evidence="10">
        <name>[2Fe-2S] cluster</name>
        <dbReference type="ChEBI" id="CHEBI:190135"/>
    </cofactor>
    <text evidence="10">Binds 1 [2Fe-2S] cluster per subunit.</text>
</comment>
<keyword evidence="15" id="KW-1185">Reference proteome</keyword>
<dbReference type="Pfam" id="PF22117">
    <property type="entry name" value="Fer4_Nqo3"/>
    <property type="match status" value="1"/>
</dbReference>
<dbReference type="Proteomes" id="UP000502260">
    <property type="component" value="Chromosome"/>
</dbReference>
<feature type="domain" description="4Fe-4S Mo/W bis-MGD-type" evidence="12">
    <location>
        <begin position="215"/>
        <end position="271"/>
    </location>
</feature>
<proteinExistence type="inferred from homology"/>
<evidence type="ECO:0000256" key="3">
    <source>
        <dbReference type="ARBA" id="ARBA00022485"/>
    </source>
</evidence>
<dbReference type="Gene3D" id="3.10.20.740">
    <property type="match status" value="1"/>
</dbReference>
<dbReference type="PROSITE" id="PS51669">
    <property type="entry name" value="4FE4S_MOW_BIS_MGD"/>
    <property type="match status" value="1"/>
</dbReference>
<dbReference type="Pfam" id="PF00384">
    <property type="entry name" value="Molybdopterin"/>
    <property type="match status" value="1"/>
</dbReference>
<protein>
    <recommendedName>
        <fullName evidence="10">NADH-quinone oxidoreductase</fullName>
        <ecNumber evidence="10">7.1.1.-</ecNumber>
    </recommendedName>
</protein>
<dbReference type="FunFam" id="3.30.70.20:FF:000002">
    <property type="entry name" value="NADH-ubiquinone oxidoreductase 75 kDa subunit"/>
    <property type="match status" value="1"/>
</dbReference>
<dbReference type="InterPro" id="IPR010228">
    <property type="entry name" value="NADH_UbQ_OxRdtase_Gsu"/>
</dbReference>
<keyword evidence="6 10" id="KW-0408">Iron</keyword>
<keyword evidence="3 10" id="KW-0004">4Fe-4S</keyword>
<evidence type="ECO:0000256" key="5">
    <source>
        <dbReference type="ARBA" id="ARBA00022967"/>
    </source>
</evidence>
<dbReference type="GO" id="GO:0046872">
    <property type="term" value="F:metal ion binding"/>
    <property type="evidence" value="ECO:0007669"/>
    <property type="project" value="UniProtKB-UniRule"/>
</dbReference>
<comment type="cofactor">
    <cofactor evidence="1 10">
        <name>[4Fe-4S] cluster</name>
        <dbReference type="ChEBI" id="CHEBI:49883"/>
    </cofactor>
</comment>
<name>A0A6F8V9J3_9PROT</name>
<keyword evidence="4 10" id="KW-0479">Metal-binding</keyword>
<evidence type="ECO:0000256" key="7">
    <source>
        <dbReference type="ARBA" id="ARBA00023014"/>
    </source>
</evidence>
<evidence type="ECO:0000259" key="11">
    <source>
        <dbReference type="PROSITE" id="PS51085"/>
    </source>
</evidence>
<accession>A0A6F8V9J3</accession>
<keyword evidence="8 10" id="KW-0520">NAD</keyword>
<dbReference type="GO" id="GO:0016020">
    <property type="term" value="C:membrane"/>
    <property type="evidence" value="ECO:0007669"/>
    <property type="project" value="InterPro"/>
</dbReference>